<feature type="domain" description="RCK C-terminal" evidence="10">
    <location>
        <begin position="394"/>
        <end position="477"/>
    </location>
</feature>
<organism evidence="11 12">
    <name type="scientific">Clostridium oceanicum</name>
    <dbReference type="NCBI Taxonomy" id="1543"/>
    <lineage>
        <taxon>Bacteria</taxon>
        <taxon>Bacillati</taxon>
        <taxon>Bacillota</taxon>
        <taxon>Clostridia</taxon>
        <taxon>Eubacteriales</taxon>
        <taxon>Clostridiaceae</taxon>
        <taxon>Clostridium</taxon>
    </lineage>
</organism>
<feature type="transmembrane region" description="Helical" evidence="9">
    <location>
        <begin position="33"/>
        <end position="51"/>
    </location>
</feature>
<feature type="transmembrane region" description="Helical" evidence="9">
    <location>
        <begin position="244"/>
        <end position="263"/>
    </location>
</feature>
<evidence type="ECO:0000256" key="7">
    <source>
        <dbReference type="ARBA" id="ARBA00023065"/>
    </source>
</evidence>
<evidence type="ECO:0000256" key="3">
    <source>
        <dbReference type="ARBA" id="ARBA00022448"/>
    </source>
</evidence>
<dbReference type="PANTHER" id="PTHR43562">
    <property type="entry name" value="NAPA-TYPE SODIUM/HYDROGEN ANTIPORTER"/>
    <property type="match status" value="1"/>
</dbReference>
<dbReference type="PANTHER" id="PTHR43562:SF1">
    <property type="entry name" value="NA(+)_H(+) ANTIPORTER YJBQ-RELATED"/>
    <property type="match status" value="1"/>
</dbReference>
<evidence type="ECO:0000256" key="8">
    <source>
        <dbReference type="ARBA" id="ARBA00023136"/>
    </source>
</evidence>
<feature type="transmembrane region" description="Helical" evidence="9">
    <location>
        <begin position="126"/>
        <end position="145"/>
    </location>
</feature>
<evidence type="ECO:0000256" key="6">
    <source>
        <dbReference type="ARBA" id="ARBA00022989"/>
    </source>
</evidence>
<accession>A0ABP3UVJ1</accession>
<dbReference type="InterPro" id="IPR006153">
    <property type="entry name" value="Cation/H_exchanger_TM"/>
</dbReference>
<dbReference type="Pfam" id="PF00999">
    <property type="entry name" value="Na_H_Exchanger"/>
    <property type="match status" value="1"/>
</dbReference>
<dbReference type="Gene3D" id="3.30.70.1450">
    <property type="entry name" value="Regulator of K+ conductance, C-terminal domain"/>
    <property type="match status" value="1"/>
</dbReference>
<keyword evidence="3" id="KW-0813">Transport</keyword>
<gene>
    <name evidence="11" type="ORF">GCM10008906_26590</name>
</gene>
<feature type="transmembrane region" description="Helical" evidence="9">
    <location>
        <begin position="6"/>
        <end position="26"/>
    </location>
</feature>
<sequence length="478" mass="53845">MENINYDSVLILALFAFITPLFISAFKKYKIPFVVGELFIGIIIGKSFLNLIHVDPWIDFLSNLGLAYLMFLSGLEIDVHSIKVGKSKKATGYNYVLLCVIMCLISIGISFVICKILYSFGLIKSVWFMTFLLSASAPGFLVPFLKEKGILKTQYGQILLIYSLLAEFTSLIAMTVISSKISYGLSYKSFLFLVIILSSFLIYIILKRFQNKYDFSVFLGNDMHIEVRAAFALMLILVTISHKVGTEIALGSFLAGVIFTFLTDKSREEDLKYKLDIIGYGFLIPIFFIMVGVKLDISSILTSPKYLLSIPIILIIIYVIKLIPSLLLKYKYGLNKTISASFILSSQLSVMIVGDQIAFNLKLINTELYSTLILTTVISCLLFPLIFNKILKTDNFKELNKFDVKKIYIREVVPLNKDIFNKPLMDVKFPFGCRILLILRDTEKIIPNGNSTILEGDVLVIAGFGEESSKFISMLQSS</sequence>
<keyword evidence="6 9" id="KW-1133">Transmembrane helix</keyword>
<feature type="transmembrane region" description="Helical" evidence="9">
    <location>
        <begin position="307"/>
        <end position="328"/>
    </location>
</feature>
<feature type="transmembrane region" description="Helical" evidence="9">
    <location>
        <begin position="371"/>
        <end position="391"/>
    </location>
</feature>
<feature type="transmembrane region" description="Helical" evidence="9">
    <location>
        <begin position="189"/>
        <end position="206"/>
    </location>
</feature>
<keyword evidence="7" id="KW-0406">Ion transport</keyword>
<evidence type="ECO:0000256" key="1">
    <source>
        <dbReference type="ARBA" id="ARBA00004141"/>
    </source>
</evidence>
<evidence type="ECO:0000256" key="2">
    <source>
        <dbReference type="ARBA" id="ARBA00005551"/>
    </source>
</evidence>
<dbReference type="Pfam" id="PF02080">
    <property type="entry name" value="TrkA_C"/>
    <property type="match status" value="1"/>
</dbReference>
<feature type="transmembrane region" description="Helical" evidence="9">
    <location>
        <begin position="57"/>
        <end position="75"/>
    </location>
</feature>
<proteinExistence type="inferred from homology"/>
<dbReference type="InterPro" id="IPR038770">
    <property type="entry name" value="Na+/solute_symporter_sf"/>
</dbReference>
<keyword evidence="4" id="KW-0050">Antiport</keyword>
<dbReference type="PROSITE" id="PS51202">
    <property type="entry name" value="RCK_C"/>
    <property type="match status" value="1"/>
</dbReference>
<dbReference type="SUPFAM" id="SSF116726">
    <property type="entry name" value="TrkA C-terminal domain-like"/>
    <property type="match status" value="1"/>
</dbReference>
<protein>
    <submittedName>
        <fullName evidence="11">Cation:proton antiporter</fullName>
    </submittedName>
</protein>
<evidence type="ECO:0000259" key="10">
    <source>
        <dbReference type="PROSITE" id="PS51202"/>
    </source>
</evidence>
<dbReference type="InterPro" id="IPR036721">
    <property type="entry name" value="RCK_C_sf"/>
</dbReference>
<name>A0ABP3UVJ1_9CLOT</name>
<evidence type="ECO:0000313" key="12">
    <source>
        <dbReference type="Proteomes" id="UP001501510"/>
    </source>
</evidence>
<evidence type="ECO:0000256" key="9">
    <source>
        <dbReference type="SAM" id="Phobius"/>
    </source>
</evidence>
<evidence type="ECO:0000313" key="11">
    <source>
        <dbReference type="EMBL" id="GAA0743156.1"/>
    </source>
</evidence>
<reference evidence="12" key="1">
    <citation type="journal article" date="2019" name="Int. J. Syst. Evol. Microbiol.">
        <title>The Global Catalogue of Microorganisms (GCM) 10K type strain sequencing project: providing services to taxonomists for standard genome sequencing and annotation.</title>
        <authorList>
            <consortium name="The Broad Institute Genomics Platform"/>
            <consortium name="The Broad Institute Genome Sequencing Center for Infectious Disease"/>
            <person name="Wu L."/>
            <person name="Ma J."/>
        </authorList>
    </citation>
    <scope>NUCLEOTIDE SEQUENCE [LARGE SCALE GENOMIC DNA]</scope>
    <source>
        <strain evidence="12">JCM 1407</strain>
    </source>
</reference>
<feature type="transmembrane region" description="Helical" evidence="9">
    <location>
        <begin position="95"/>
        <end position="120"/>
    </location>
</feature>
<dbReference type="Proteomes" id="UP001501510">
    <property type="component" value="Unassembled WGS sequence"/>
</dbReference>
<keyword evidence="5 9" id="KW-0812">Transmembrane</keyword>
<comment type="subcellular location">
    <subcellularLocation>
        <location evidence="1">Membrane</location>
        <topology evidence="1">Multi-pass membrane protein</topology>
    </subcellularLocation>
</comment>
<comment type="caution">
    <text evidence="11">The sequence shown here is derived from an EMBL/GenBank/DDBJ whole genome shotgun (WGS) entry which is preliminary data.</text>
</comment>
<evidence type="ECO:0000256" key="4">
    <source>
        <dbReference type="ARBA" id="ARBA00022449"/>
    </source>
</evidence>
<dbReference type="Gene3D" id="1.20.1530.20">
    <property type="match status" value="1"/>
</dbReference>
<feature type="transmembrane region" description="Helical" evidence="9">
    <location>
        <begin position="157"/>
        <end position="177"/>
    </location>
</feature>
<dbReference type="InterPro" id="IPR006037">
    <property type="entry name" value="RCK_C"/>
</dbReference>
<comment type="similarity">
    <text evidence="2">Belongs to the monovalent cation:proton antiporter 2 (CPA2) transporter (TC 2.A.37) family.</text>
</comment>
<keyword evidence="8 9" id="KW-0472">Membrane</keyword>
<dbReference type="RefSeq" id="WP_343762177.1">
    <property type="nucleotide sequence ID" value="NZ_BAAACG010000010.1"/>
</dbReference>
<keyword evidence="12" id="KW-1185">Reference proteome</keyword>
<feature type="transmembrane region" description="Helical" evidence="9">
    <location>
        <begin position="275"/>
        <end position="295"/>
    </location>
</feature>
<dbReference type="EMBL" id="BAAACG010000010">
    <property type="protein sequence ID" value="GAA0743156.1"/>
    <property type="molecule type" value="Genomic_DNA"/>
</dbReference>
<evidence type="ECO:0000256" key="5">
    <source>
        <dbReference type="ARBA" id="ARBA00022692"/>
    </source>
</evidence>